<dbReference type="InterPro" id="IPR012349">
    <property type="entry name" value="Split_barrel_FMN-bd"/>
</dbReference>
<keyword evidence="2" id="KW-0560">Oxidoreductase</keyword>
<organism evidence="2 3">
    <name type="scientific">Marinibaculum pumilum</name>
    <dbReference type="NCBI Taxonomy" id="1766165"/>
    <lineage>
        <taxon>Bacteria</taxon>
        <taxon>Pseudomonadati</taxon>
        <taxon>Pseudomonadota</taxon>
        <taxon>Alphaproteobacteria</taxon>
        <taxon>Rhodospirillales</taxon>
        <taxon>Rhodospirillaceae</taxon>
        <taxon>Marinibaculum</taxon>
    </lineage>
</organism>
<protein>
    <submittedName>
        <fullName evidence="2">Flavin reductase family protein</fullName>
        <ecNumber evidence="2">1.5.1.-</ecNumber>
    </submittedName>
</protein>
<accession>A0ABV7L5P0</accession>
<dbReference type="Gene3D" id="2.30.110.10">
    <property type="entry name" value="Electron Transport, Fmn-binding Protein, Chain A"/>
    <property type="match status" value="1"/>
</dbReference>
<feature type="domain" description="Flavin reductase like" evidence="1">
    <location>
        <begin position="18"/>
        <end position="179"/>
    </location>
</feature>
<dbReference type="InterPro" id="IPR002563">
    <property type="entry name" value="Flavin_Rdtase-like_dom"/>
</dbReference>
<evidence type="ECO:0000259" key="1">
    <source>
        <dbReference type="SMART" id="SM00903"/>
    </source>
</evidence>
<sequence length="204" mass="21994">MFYIPGEPHGLPHDPLIACVVPRPIGWISTIDRNGNANLAPFSLFNLVRYDPPAVMFCANGPHLDGGPKDSARNAVETGEFVYNMATHAMRDPCNESSAFLDRGVDEFGHAGLTKLPSRLVRPPRVAGSPVQFECRTVLQVSLPGGPSNAVIFGSVVGVHIADDALTDGLLDYDRILPLARMGYLDFAVSRPAFPMPRIGSART</sequence>
<dbReference type="PANTHER" id="PTHR43812">
    <property type="entry name" value="BLR2425 PROTEIN"/>
    <property type="match status" value="1"/>
</dbReference>
<dbReference type="SMART" id="SM00903">
    <property type="entry name" value="Flavin_Reduct"/>
    <property type="match status" value="1"/>
</dbReference>
<keyword evidence="3" id="KW-1185">Reference proteome</keyword>
<proteinExistence type="predicted"/>
<reference evidence="3" key="1">
    <citation type="journal article" date="2019" name="Int. J. Syst. Evol. Microbiol.">
        <title>The Global Catalogue of Microorganisms (GCM) 10K type strain sequencing project: providing services to taxonomists for standard genome sequencing and annotation.</title>
        <authorList>
            <consortium name="The Broad Institute Genomics Platform"/>
            <consortium name="The Broad Institute Genome Sequencing Center for Infectious Disease"/>
            <person name="Wu L."/>
            <person name="Ma J."/>
        </authorList>
    </citation>
    <scope>NUCLEOTIDE SEQUENCE [LARGE SCALE GENOMIC DNA]</scope>
    <source>
        <strain evidence="3">KCTC 42964</strain>
    </source>
</reference>
<comment type="caution">
    <text evidence="2">The sequence shown here is derived from an EMBL/GenBank/DDBJ whole genome shotgun (WGS) entry which is preliminary data.</text>
</comment>
<dbReference type="GO" id="GO:0016491">
    <property type="term" value="F:oxidoreductase activity"/>
    <property type="evidence" value="ECO:0007669"/>
    <property type="project" value="UniProtKB-KW"/>
</dbReference>
<evidence type="ECO:0000313" key="2">
    <source>
        <dbReference type="EMBL" id="MFC3229889.1"/>
    </source>
</evidence>
<name>A0ABV7L5P0_9PROT</name>
<dbReference type="Proteomes" id="UP001595528">
    <property type="component" value="Unassembled WGS sequence"/>
</dbReference>
<gene>
    <name evidence="2" type="ORF">ACFOGJ_21745</name>
</gene>
<dbReference type="SUPFAM" id="SSF50475">
    <property type="entry name" value="FMN-binding split barrel"/>
    <property type="match status" value="1"/>
</dbReference>
<dbReference type="RefSeq" id="WP_379904517.1">
    <property type="nucleotide sequence ID" value="NZ_JBHRTR010000034.1"/>
</dbReference>
<dbReference type="EC" id="1.5.1.-" evidence="2"/>
<evidence type="ECO:0000313" key="3">
    <source>
        <dbReference type="Proteomes" id="UP001595528"/>
    </source>
</evidence>
<dbReference type="Pfam" id="PF01613">
    <property type="entry name" value="Flavin_Reduct"/>
    <property type="match status" value="1"/>
</dbReference>
<dbReference type="EMBL" id="JBHRTR010000034">
    <property type="protein sequence ID" value="MFC3229889.1"/>
    <property type="molecule type" value="Genomic_DNA"/>
</dbReference>
<dbReference type="PANTHER" id="PTHR43812:SF2">
    <property type="entry name" value="FLAVIN REDUCTASE LIKE DOMAIN-CONTAINING PROTEIN"/>
    <property type="match status" value="1"/>
</dbReference>